<dbReference type="Gene3D" id="3.30.70.2610">
    <property type="match status" value="1"/>
</dbReference>
<evidence type="ECO:0000259" key="9">
    <source>
        <dbReference type="Pfam" id="PF18307"/>
    </source>
</evidence>
<evidence type="ECO:0000313" key="11">
    <source>
        <dbReference type="Proteomes" id="UP000695562"/>
    </source>
</evidence>
<dbReference type="GO" id="GO:0000439">
    <property type="term" value="C:transcription factor TFIIH core complex"/>
    <property type="evidence" value="ECO:0007669"/>
    <property type="project" value="InterPro"/>
</dbReference>
<dbReference type="GO" id="GO:0003690">
    <property type="term" value="F:double-stranded DNA binding"/>
    <property type="evidence" value="ECO:0007669"/>
    <property type="project" value="TreeGrafter"/>
</dbReference>
<keyword evidence="4 8" id="KW-0805">Transcription regulation</keyword>
<evidence type="ECO:0000256" key="3">
    <source>
        <dbReference type="ARBA" id="ARBA00022763"/>
    </source>
</evidence>
<comment type="subcellular location">
    <subcellularLocation>
        <location evidence="1 8">Nucleus</location>
    </subcellularLocation>
</comment>
<dbReference type="OrthoDB" id="364513at2759"/>
<evidence type="ECO:0000256" key="2">
    <source>
        <dbReference type="ARBA" id="ARBA00007132"/>
    </source>
</evidence>
<dbReference type="PANTHER" id="PTHR13152">
    <property type="entry name" value="TFIIH, POLYPEPTIDE 4"/>
    <property type="match status" value="1"/>
</dbReference>
<keyword evidence="3 8" id="KW-0227">DNA damage</keyword>
<evidence type="ECO:0000256" key="5">
    <source>
        <dbReference type="ARBA" id="ARBA00023163"/>
    </source>
</evidence>
<dbReference type="GO" id="GO:0006289">
    <property type="term" value="P:nucleotide-excision repair"/>
    <property type="evidence" value="ECO:0007669"/>
    <property type="project" value="InterPro"/>
</dbReference>
<evidence type="ECO:0000256" key="4">
    <source>
        <dbReference type="ARBA" id="ARBA00023015"/>
    </source>
</evidence>
<dbReference type="EMBL" id="AJWJ01000395">
    <property type="protein sequence ID" value="KAF2071259.1"/>
    <property type="molecule type" value="Genomic_DNA"/>
</dbReference>
<sequence length="447" mass="51444">MKIFEYLSSLSQNELEDLYQDQWTCKAILRTLPPRAKQYILKMLMIDYPIPISSAKEWTSSTSMQTHKEALKKLFDLKIILLNRSYQQSVSDSIRLNPIYQDNIKKSLADMNQTVFTTQKETNKAPTIEALDAFSKSQWEKVLYFLSDEQTKPSPLISELLLTADLTKPDNGSLSITSEGFKFLLKDVYTQIWTLLIVYLNNNTPEKKKDLLTFLFKLSFLQLGKGYLVSNLNDLQKELLMDLKQFGLIYMVSNQSVAFYPTRLIISLTTGKTLSLFQNIAAEREISQKEQGYIILETNYRLYAYTSSSLQISLLSLFVKMLYRLPNLAVGIITRESIRTALIHGITADQIIEFVRHNAHPNAVNNGHPIPDVVAEQIKLWEAERNRIGYTKSVLYNSFPTTDCYNATVKFAQEQDFYIYSNDSNKTLIVNENGNDPIRTFIRRNFG</sequence>
<name>A0A8J4PPN8_9MYCE</name>
<dbReference type="Pfam" id="PF03849">
    <property type="entry name" value="Tfb2"/>
    <property type="match status" value="1"/>
</dbReference>
<dbReference type="FunFam" id="3.30.70.2610:FF:000003">
    <property type="entry name" value="RNA polymerase II transcription factor B subunit 2"/>
    <property type="match status" value="1"/>
</dbReference>
<evidence type="ECO:0000256" key="7">
    <source>
        <dbReference type="ARBA" id="ARBA00023242"/>
    </source>
</evidence>
<organism evidence="10 11">
    <name type="scientific">Polysphondylium violaceum</name>
    <dbReference type="NCBI Taxonomy" id="133409"/>
    <lineage>
        <taxon>Eukaryota</taxon>
        <taxon>Amoebozoa</taxon>
        <taxon>Evosea</taxon>
        <taxon>Eumycetozoa</taxon>
        <taxon>Dictyostelia</taxon>
        <taxon>Dictyosteliales</taxon>
        <taxon>Dictyosteliaceae</taxon>
        <taxon>Polysphondylium</taxon>
    </lineage>
</organism>
<comment type="function">
    <text evidence="8">Component of the general transcription and DNA repair factor IIH (TFIIH) core complex which is involved in general and transcription-coupled nucleotide excision repair (NER) of damaged DNA.</text>
</comment>
<proteinExistence type="inferred from homology"/>
<dbReference type="GO" id="GO:0005675">
    <property type="term" value="C:transcription factor TFIIH holo complex"/>
    <property type="evidence" value="ECO:0007669"/>
    <property type="project" value="TreeGrafter"/>
</dbReference>
<dbReference type="InterPro" id="IPR040662">
    <property type="entry name" value="Tfb2_C"/>
</dbReference>
<comment type="similarity">
    <text evidence="2 8">Belongs to the TFB2 family.</text>
</comment>
<dbReference type="Proteomes" id="UP000695562">
    <property type="component" value="Unassembled WGS sequence"/>
</dbReference>
<reference evidence="10" key="1">
    <citation type="submission" date="2020-01" db="EMBL/GenBank/DDBJ databases">
        <title>Development of genomics and gene disruption for Polysphondylium violaceum indicates a role for the polyketide synthase stlB in stalk morphogenesis.</title>
        <authorList>
            <person name="Narita B."/>
            <person name="Kawabe Y."/>
            <person name="Kin K."/>
            <person name="Saito T."/>
            <person name="Gibbs R."/>
            <person name="Kuspa A."/>
            <person name="Muzny D."/>
            <person name="Queller D."/>
            <person name="Richards S."/>
            <person name="Strassman J."/>
            <person name="Sucgang R."/>
            <person name="Worley K."/>
            <person name="Schaap P."/>
        </authorList>
    </citation>
    <scope>NUCLEOTIDE SEQUENCE</scope>
    <source>
        <strain evidence="10">QSvi11</strain>
    </source>
</reference>
<evidence type="ECO:0000256" key="8">
    <source>
        <dbReference type="RuleBase" id="RU364024"/>
    </source>
</evidence>
<evidence type="ECO:0000256" key="1">
    <source>
        <dbReference type="ARBA" id="ARBA00004123"/>
    </source>
</evidence>
<keyword evidence="5 8" id="KW-0804">Transcription</keyword>
<keyword evidence="11" id="KW-1185">Reference proteome</keyword>
<dbReference type="GO" id="GO:0001671">
    <property type="term" value="F:ATPase activator activity"/>
    <property type="evidence" value="ECO:0007669"/>
    <property type="project" value="InterPro"/>
</dbReference>
<gene>
    <name evidence="10" type="ORF">CYY_007417</name>
</gene>
<keyword evidence="7 8" id="KW-0539">Nucleus</keyword>
<keyword evidence="6 8" id="KW-0234">DNA repair</keyword>
<comment type="caution">
    <text evidence="10">The sequence shown here is derived from an EMBL/GenBank/DDBJ whole genome shotgun (WGS) entry which is preliminary data.</text>
</comment>
<dbReference type="AlphaFoldDB" id="A0A8J4PPN8"/>
<evidence type="ECO:0000256" key="6">
    <source>
        <dbReference type="ARBA" id="ARBA00023204"/>
    </source>
</evidence>
<dbReference type="NCBIfam" id="TIGR00625">
    <property type="entry name" value="tfb2"/>
    <property type="match status" value="1"/>
</dbReference>
<feature type="domain" description="Transcription factor Tfb2 C-terminal" evidence="9">
    <location>
        <begin position="376"/>
        <end position="443"/>
    </location>
</feature>
<evidence type="ECO:0000313" key="10">
    <source>
        <dbReference type="EMBL" id="KAF2071259.1"/>
    </source>
</evidence>
<dbReference type="Pfam" id="PF18307">
    <property type="entry name" value="Tfb2_C"/>
    <property type="match status" value="1"/>
</dbReference>
<dbReference type="PANTHER" id="PTHR13152:SF0">
    <property type="entry name" value="GENERAL TRANSCRIPTION FACTOR IIH SUBUNIT 4"/>
    <property type="match status" value="1"/>
</dbReference>
<accession>A0A8J4PPN8</accession>
<dbReference type="InterPro" id="IPR004598">
    <property type="entry name" value="TFIIH_p52/Tfb2"/>
</dbReference>
<protein>
    <recommendedName>
        <fullName evidence="8">General transcription factor IIH subunit 4</fullName>
    </recommendedName>
</protein>